<evidence type="ECO:0000313" key="1">
    <source>
        <dbReference type="EMBL" id="GAF81937.1"/>
    </source>
</evidence>
<proteinExistence type="predicted"/>
<comment type="caution">
    <text evidence="1">The sequence shown here is derived from an EMBL/GenBank/DDBJ whole genome shotgun (WGS) entry which is preliminary data.</text>
</comment>
<organism evidence="1">
    <name type="scientific">marine sediment metagenome</name>
    <dbReference type="NCBI Taxonomy" id="412755"/>
    <lineage>
        <taxon>unclassified sequences</taxon>
        <taxon>metagenomes</taxon>
        <taxon>ecological metagenomes</taxon>
    </lineage>
</organism>
<reference evidence="1" key="1">
    <citation type="journal article" date="2014" name="Front. Microbiol.">
        <title>High frequency of phylogenetically diverse reductive dehalogenase-homologous genes in deep subseafloor sedimentary metagenomes.</title>
        <authorList>
            <person name="Kawai M."/>
            <person name="Futagami T."/>
            <person name="Toyoda A."/>
            <person name="Takaki Y."/>
            <person name="Nishi S."/>
            <person name="Hori S."/>
            <person name="Arai W."/>
            <person name="Tsubouchi T."/>
            <person name="Morono Y."/>
            <person name="Uchiyama I."/>
            <person name="Ito T."/>
            <person name="Fujiyama A."/>
            <person name="Inagaki F."/>
            <person name="Takami H."/>
        </authorList>
    </citation>
    <scope>NUCLEOTIDE SEQUENCE</scope>
    <source>
        <strain evidence="1">Expedition CK06-06</strain>
    </source>
</reference>
<name>X0T189_9ZZZZ</name>
<gene>
    <name evidence="1" type="ORF">S01H1_06548</name>
</gene>
<dbReference type="AlphaFoldDB" id="X0T189"/>
<dbReference type="EMBL" id="BARS01003376">
    <property type="protein sequence ID" value="GAF81937.1"/>
    <property type="molecule type" value="Genomic_DNA"/>
</dbReference>
<accession>X0T189</accession>
<sequence length="121" mass="13627">MSKYNPSVVNVETLDDARVEIQKIGSDPESIEIMAPKAVSKVIKLENIVLQDAIIIKQDMLSLGGEVAIPRDAFELREDSSDILIMGTLRQLRELVEKLNRHHPRVKAISKELSVFLSDIY</sequence>
<protein>
    <submittedName>
        <fullName evidence="1">Uncharacterized protein</fullName>
    </submittedName>
</protein>